<reference evidence="2" key="1">
    <citation type="journal article" date="2011" name="Genome Biol.">
        <title>The draft genome of the carcinogenic human liver fluke Clonorchis sinensis.</title>
        <authorList>
            <person name="Wang X."/>
            <person name="Chen W."/>
            <person name="Huang Y."/>
            <person name="Sun J."/>
            <person name="Men J."/>
            <person name="Liu H."/>
            <person name="Luo F."/>
            <person name="Guo L."/>
            <person name="Lv X."/>
            <person name="Deng C."/>
            <person name="Zhou C."/>
            <person name="Fan Y."/>
            <person name="Li X."/>
            <person name="Huang L."/>
            <person name="Hu Y."/>
            <person name="Liang C."/>
            <person name="Hu X."/>
            <person name="Xu J."/>
            <person name="Yu X."/>
        </authorList>
    </citation>
    <scope>NUCLEOTIDE SEQUENCE [LARGE SCALE GENOMIC DNA]</scope>
    <source>
        <strain evidence="2">Henan</strain>
    </source>
</reference>
<feature type="domain" description="C2H2-type" evidence="1">
    <location>
        <begin position="232"/>
        <end position="254"/>
    </location>
</feature>
<evidence type="ECO:0000313" key="2">
    <source>
        <dbReference type="EMBL" id="GAA53624.1"/>
    </source>
</evidence>
<dbReference type="Proteomes" id="UP000008909">
    <property type="component" value="Unassembled WGS sequence"/>
</dbReference>
<dbReference type="InterPro" id="IPR013087">
    <property type="entry name" value="Znf_C2H2_type"/>
</dbReference>
<evidence type="ECO:0000259" key="1">
    <source>
        <dbReference type="PROSITE" id="PS00028"/>
    </source>
</evidence>
<gene>
    <name evidence="2" type="ORF">CLF_110644</name>
</gene>
<protein>
    <recommendedName>
        <fullName evidence="1">C2H2-type domain-containing protein</fullName>
    </recommendedName>
</protein>
<dbReference type="PROSITE" id="PS00028">
    <property type="entry name" value="ZINC_FINGER_C2H2_1"/>
    <property type="match status" value="1"/>
</dbReference>
<keyword evidence="3" id="KW-1185">Reference proteome</keyword>
<accession>G7YKZ3</accession>
<organism evidence="2 3">
    <name type="scientific">Clonorchis sinensis</name>
    <name type="common">Chinese liver fluke</name>
    <dbReference type="NCBI Taxonomy" id="79923"/>
    <lineage>
        <taxon>Eukaryota</taxon>
        <taxon>Metazoa</taxon>
        <taxon>Spiralia</taxon>
        <taxon>Lophotrochozoa</taxon>
        <taxon>Platyhelminthes</taxon>
        <taxon>Trematoda</taxon>
        <taxon>Digenea</taxon>
        <taxon>Opisthorchiida</taxon>
        <taxon>Opisthorchiata</taxon>
        <taxon>Opisthorchiidae</taxon>
        <taxon>Clonorchis</taxon>
    </lineage>
</organism>
<evidence type="ECO:0000313" key="3">
    <source>
        <dbReference type="Proteomes" id="UP000008909"/>
    </source>
</evidence>
<dbReference type="AlphaFoldDB" id="G7YKZ3"/>
<feature type="non-terminal residue" evidence="2">
    <location>
        <position position="1"/>
    </location>
</feature>
<dbReference type="EMBL" id="DF143545">
    <property type="protein sequence ID" value="GAA53624.1"/>
    <property type="molecule type" value="Genomic_DNA"/>
</dbReference>
<proteinExistence type="predicted"/>
<reference key="2">
    <citation type="submission" date="2011-10" db="EMBL/GenBank/DDBJ databases">
        <title>The genome and transcriptome sequence of Clonorchis sinensis provide insights into the carcinogenic liver fluke.</title>
        <authorList>
            <person name="Wang X."/>
            <person name="Huang Y."/>
            <person name="Chen W."/>
            <person name="Liu H."/>
            <person name="Guo L."/>
            <person name="Chen Y."/>
            <person name="Luo F."/>
            <person name="Zhou W."/>
            <person name="Sun J."/>
            <person name="Mao Q."/>
            <person name="Liang P."/>
            <person name="Zhou C."/>
            <person name="Tian Y."/>
            <person name="Men J."/>
            <person name="Lv X."/>
            <person name="Huang L."/>
            <person name="Zhou J."/>
            <person name="Hu Y."/>
            <person name="Li R."/>
            <person name="Zhang F."/>
            <person name="Lei H."/>
            <person name="Li X."/>
            <person name="Hu X."/>
            <person name="Liang C."/>
            <person name="Xu J."/>
            <person name="Wu Z."/>
            <person name="Yu X."/>
        </authorList>
    </citation>
    <scope>NUCLEOTIDE SEQUENCE</scope>
    <source>
        <strain>Henan</strain>
    </source>
</reference>
<sequence>SGKILGRDGCPDRAALVGWLGIGLATTMSHRERMRRIRVSIDVICIYDDESVRGLGMPLSWRVLTASPHCGMATRVFRQVETLSLPDESVRGLGMPLSWRVLTASPHCGMATRVFRQCNIRNDAMFNVCKSNRGLGEGNTGLTIVNWMPFERGSNDLRFGAVLSFDQKNPKTDWINHSKTFALCGKSSLTDWQLLKAKATEVQAIQGHTAKRDKYDRLQANRTRNCVYKIKCSDCIKVYIGQTARELHIRIGEHKRKINKPLRNADEYRALPKDSTIVEHALDMEHKIDLENVEVLRRGLRSTSQRLMAEARCPFSPFVFNFVIDEIMRRTLEGLQNRGVQIACDENLVDLEYADDIVLIFEEEEKAHVFFDELTKVIPSFDSVVVSLKQRMANDPLFDIESSCEKAFSEPRTIRVSLITDPCRAKTSKFPNSLLGYFGNQFTLYRGSIVLVTLAKVKDEETPVL</sequence>
<dbReference type="CDD" id="cd10442">
    <property type="entry name" value="GIY-YIG_PLEs"/>
    <property type="match status" value="1"/>
</dbReference>
<name>G7YKZ3_CLOSI</name>